<dbReference type="Proteomes" id="UP001194696">
    <property type="component" value="Unassembled WGS sequence"/>
</dbReference>
<dbReference type="InterPro" id="IPR001810">
    <property type="entry name" value="F-box_dom"/>
</dbReference>
<proteinExistence type="predicted"/>
<gene>
    <name evidence="2" type="ORF">BGZ96_000866</name>
</gene>
<dbReference type="InterPro" id="IPR036047">
    <property type="entry name" value="F-box-like_dom_sf"/>
</dbReference>
<evidence type="ECO:0000313" key="2">
    <source>
        <dbReference type="EMBL" id="KAG0294593.1"/>
    </source>
</evidence>
<protein>
    <recommendedName>
        <fullName evidence="1">F-box domain-containing protein</fullName>
    </recommendedName>
</protein>
<evidence type="ECO:0000313" key="3">
    <source>
        <dbReference type="Proteomes" id="UP001194696"/>
    </source>
</evidence>
<dbReference type="PROSITE" id="PS50181">
    <property type="entry name" value="FBOX"/>
    <property type="match status" value="1"/>
</dbReference>
<keyword evidence="3" id="KW-1185">Reference proteome</keyword>
<accession>A0ABQ7K9L6</accession>
<reference evidence="2 3" key="1">
    <citation type="journal article" date="2020" name="Fungal Divers.">
        <title>Resolving the Mortierellaceae phylogeny through synthesis of multi-gene phylogenetics and phylogenomics.</title>
        <authorList>
            <person name="Vandepol N."/>
            <person name="Liber J."/>
            <person name="Desiro A."/>
            <person name="Na H."/>
            <person name="Kennedy M."/>
            <person name="Barry K."/>
            <person name="Grigoriev I.V."/>
            <person name="Miller A.N."/>
            <person name="O'Donnell K."/>
            <person name="Stajich J.E."/>
            <person name="Bonito G."/>
        </authorList>
    </citation>
    <scope>NUCLEOTIDE SEQUENCE [LARGE SCALE GENOMIC DNA]</scope>
    <source>
        <strain evidence="2 3">AD045</strain>
    </source>
</reference>
<name>A0ABQ7K9L6_9FUNG</name>
<dbReference type="InterPro" id="IPR032675">
    <property type="entry name" value="LRR_dom_sf"/>
</dbReference>
<dbReference type="EMBL" id="JAAAIM010000113">
    <property type="protein sequence ID" value="KAG0294593.1"/>
    <property type="molecule type" value="Genomic_DNA"/>
</dbReference>
<feature type="domain" description="F-box" evidence="1">
    <location>
        <begin position="1"/>
        <end position="44"/>
    </location>
</feature>
<sequence length="622" mass="71081">MDTDLPPEVKQLIPQYLTQHDLTQLALVNKSWSESAIPAIWTSIWILSDIQGHILRRGYETHHRHFHHIESFHTRGLIYAMILLRPNKNDIGSGTPRLRSLDIMVPYMRTYMEPGGPQKADLEEGDEVIREELQALEYYDDISSDNDVEFDYGKDRFVQEYDTPLLMCHKDEEGLLKILKMNPQLQSFRLSMLPDNPQDFLIHLAPLLPCLKHLELFHMPKRHRPAVNVAVIDAFLRNCASTLESLTLGVKLNATATEMEMNKTKELLRPLIESNKDKTHPALKLLRFLDPVDKYKAEVLIPFIQGCRNMKMIDAPAMGEYEREDHDDWTLAVPKLHAAFQKTTGHRIGAFKAIYWPVESDGEIANLISAFKGLWRTISLSLTDASTLTAGAIINTCHEGLNSLALVTCGEFSSEEIQAILTNATHLRHLECNRWFCDLGQSMLMAQDIISSIWSCAWLVRLNIHIGGIPRPDIRCTEDGGETSKRFELDNCTTDETYALQRKVYQQLGRLTLLEELHLGYSRAGYAQEDQPYGSDSVQRNCLELTLKSGLDELCDLKCLRELGVAFMAHRIEEDEVDWMVVNWPNLHTIQGVLHRRFVEGVKSGYQGRWKAMMRGRGLTYA</sequence>
<organism evidence="2 3">
    <name type="scientific">Linnemannia gamsii</name>
    <dbReference type="NCBI Taxonomy" id="64522"/>
    <lineage>
        <taxon>Eukaryota</taxon>
        <taxon>Fungi</taxon>
        <taxon>Fungi incertae sedis</taxon>
        <taxon>Mucoromycota</taxon>
        <taxon>Mortierellomycotina</taxon>
        <taxon>Mortierellomycetes</taxon>
        <taxon>Mortierellales</taxon>
        <taxon>Mortierellaceae</taxon>
        <taxon>Linnemannia</taxon>
    </lineage>
</organism>
<dbReference type="SUPFAM" id="SSF52047">
    <property type="entry name" value="RNI-like"/>
    <property type="match status" value="1"/>
</dbReference>
<dbReference type="Gene3D" id="3.80.10.10">
    <property type="entry name" value="Ribonuclease Inhibitor"/>
    <property type="match status" value="1"/>
</dbReference>
<evidence type="ECO:0000259" key="1">
    <source>
        <dbReference type="PROSITE" id="PS50181"/>
    </source>
</evidence>
<dbReference type="Pfam" id="PF12937">
    <property type="entry name" value="F-box-like"/>
    <property type="match status" value="1"/>
</dbReference>
<comment type="caution">
    <text evidence="2">The sequence shown here is derived from an EMBL/GenBank/DDBJ whole genome shotgun (WGS) entry which is preliminary data.</text>
</comment>
<dbReference type="SUPFAM" id="SSF81383">
    <property type="entry name" value="F-box domain"/>
    <property type="match status" value="1"/>
</dbReference>